<keyword evidence="3" id="KW-1185">Reference proteome</keyword>
<gene>
    <name evidence="2" type="ORF">UY3_12032</name>
</gene>
<feature type="compositionally biased region" description="Polar residues" evidence="1">
    <location>
        <begin position="63"/>
        <end position="73"/>
    </location>
</feature>
<dbReference type="AlphaFoldDB" id="M7BRV3"/>
<protein>
    <submittedName>
        <fullName evidence="2">Uncharacterized protein</fullName>
    </submittedName>
</protein>
<evidence type="ECO:0000313" key="3">
    <source>
        <dbReference type="Proteomes" id="UP000031443"/>
    </source>
</evidence>
<dbReference type="EMBL" id="KB548129">
    <property type="protein sequence ID" value="EMP30837.1"/>
    <property type="molecule type" value="Genomic_DNA"/>
</dbReference>
<organism evidence="2 3">
    <name type="scientific">Chelonia mydas</name>
    <name type="common">Green sea-turtle</name>
    <name type="synonym">Chelonia agassizi</name>
    <dbReference type="NCBI Taxonomy" id="8469"/>
    <lineage>
        <taxon>Eukaryota</taxon>
        <taxon>Metazoa</taxon>
        <taxon>Chordata</taxon>
        <taxon>Craniata</taxon>
        <taxon>Vertebrata</taxon>
        <taxon>Euteleostomi</taxon>
        <taxon>Archelosauria</taxon>
        <taxon>Testudinata</taxon>
        <taxon>Testudines</taxon>
        <taxon>Cryptodira</taxon>
        <taxon>Durocryptodira</taxon>
        <taxon>Americhelydia</taxon>
        <taxon>Chelonioidea</taxon>
        <taxon>Cheloniidae</taxon>
        <taxon>Chelonia</taxon>
    </lineage>
</organism>
<proteinExistence type="predicted"/>
<name>M7BRV3_CHEMY</name>
<feature type="compositionally biased region" description="Basic and acidic residues" evidence="1">
    <location>
        <begin position="74"/>
        <end position="100"/>
    </location>
</feature>
<dbReference type="Proteomes" id="UP000031443">
    <property type="component" value="Unassembled WGS sequence"/>
</dbReference>
<evidence type="ECO:0000313" key="2">
    <source>
        <dbReference type="EMBL" id="EMP30837.1"/>
    </source>
</evidence>
<reference evidence="3" key="1">
    <citation type="journal article" date="2013" name="Nat. Genet.">
        <title>The draft genomes of soft-shell turtle and green sea turtle yield insights into the development and evolution of the turtle-specific body plan.</title>
        <authorList>
            <person name="Wang Z."/>
            <person name="Pascual-Anaya J."/>
            <person name="Zadissa A."/>
            <person name="Li W."/>
            <person name="Niimura Y."/>
            <person name="Huang Z."/>
            <person name="Li C."/>
            <person name="White S."/>
            <person name="Xiong Z."/>
            <person name="Fang D."/>
            <person name="Wang B."/>
            <person name="Ming Y."/>
            <person name="Chen Y."/>
            <person name="Zheng Y."/>
            <person name="Kuraku S."/>
            <person name="Pignatelli M."/>
            <person name="Herrero J."/>
            <person name="Beal K."/>
            <person name="Nozawa M."/>
            <person name="Li Q."/>
            <person name="Wang J."/>
            <person name="Zhang H."/>
            <person name="Yu L."/>
            <person name="Shigenobu S."/>
            <person name="Wang J."/>
            <person name="Liu J."/>
            <person name="Flicek P."/>
            <person name="Searle S."/>
            <person name="Wang J."/>
            <person name="Kuratani S."/>
            <person name="Yin Y."/>
            <person name="Aken B."/>
            <person name="Zhang G."/>
            <person name="Irie N."/>
        </authorList>
    </citation>
    <scope>NUCLEOTIDE SEQUENCE [LARGE SCALE GENOMIC DNA]</scope>
</reference>
<feature type="compositionally biased region" description="Basic and acidic residues" evidence="1">
    <location>
        <begin position="1"/>
        <end position="21"/>
    </location>
</feature>
<feature type="region of interest" description="Disordered" evidence="1">
    <location>
        <begin position="1"/>
        <end position="152"/>
    </location>
</feature>
<accession>M7BRV3</accession>
<sequence length="152" mass="16358">MPPKDTTKKKDAGKSMKKDEDPVNNSGGKAKKRSGPKGKVCERTALLADARGSELGASRAKAQFSTARANSSVPHRESCDAPRVDTRERDRSLMEEEGCKAEPAGEEEDPIMEIQTGGANSGAMSNDIPDTREEKQDPLMMPLTPNGRTAMV</sequence>
<evidence type="ECO:0000256" key="1">
    <source>
        <dbReference type="SAM" id="MobiDB-lite"/>
    </source>
</evidence>